<dbReference type="PANTHER" id="PTHR30244">
    <property type="entry name" value="TRANSAMINASE"/>
    <property type="match status" value="1"/>
</dbReference>
<dbReference type="InterPro" id="IPR012749">
    <property type="entry name" value="WecE-like"/>
</dbReference>
<comment type="caution">
    <text evidence="6">The sequence shown here is derived from an EMBL/GenBank/DDBJ whole genome shotgun (WGS) entry which is preliminary data.</text>
</comment>
<dbReference type="NCBIfam" id="NF008687">
    <property type="entry name" value="PRK11706.1"/>
    <property type="match status" value="1"/>
</dbReference>
<proteinExistence type="inferred from homology"/>
<dbReference type="GO" id="GO:0030170">
    <property type="term" value="F:pyridoxal phosphate binding"/>
    <property type="evidence" value="ECO:0007669"/>
    <property type="project" value="TreeGrafter"/>
</dbReference>
<evidence type="ECO:0000256" key="5">
    <source>
        <dbReference type="RuleBase" id="RU004508"/>
    </source>
</evidence>
<dbReference type="InterPro" id="IPR015424">
    <property type="entry name" value="PyrdxlP-dep_Trfase"/>
</dbReference>
<evidence type="ECO:0000313" key="7">
    <source>
        <dbReference type="Proteomes" id="UP000030949"/>
    </source>
</evidence>
<dbReference type="AlphaFoldDB" id="A0A0B1YWX9"/>
<evidence type="ECO:0000256" key="2">
    <source>
        <dbReference type="ARBA" id="ARBA00037999"/>
    </source>
</evidence>
<name>A0A0B1YWX9_9PSED</name>
<dbReference type="GO" id="GO:0019180">
    <property type="term" value="F:dTDP-4-amino-4,6-dideoxygalactose transaminase activity"/>
    <property type="evidence" value="ECO:0007669"/>
    <property type="project" value="TreeGrafter"/>
</dbReference>
<dbReference type="InterPro" id="IPR000653">
    <property type="entry name" value="DegT/StrS_aminotransferase"/>
</dbReference>
<dbReference type="EMBL" id="JQGJ01000014">
    <property type="protein sequence ID" value="KHK62915.1"/>
    <property type="molecule type" value="Genomic_DNA"/>
</dbReference>
<keyword evidence="6" id="KW-0032">Aminotransferase</keyword>
<sequence>MSQETILFNRPFMTGKELDYIAQAKFGNMLAGDGPFTKQCHGWLESHTGCNKALLTHSCTAALEMAALLLNIQPGDEVILPSFTFVSTANAFVLRGAVPVFVDIRPDTLNLDERLIEAAITSRTKAIVPVHYAGVACEMDTILAIAHKHGLAVVEDAAQGVMSTYKGRALGSIGDLGAFSFHETKNVISGEGGALLANNPAMALRAEIIREKGTDRSRFFRGEVDKYTWQEVGSSFLPGEMTAAFLWAQLEEAQSITNRRLAIWDHYHGALAELELQGLLRRPIVPENCQHNAHMYYVLLAPGVERQVVLEKLKSHAIYAVFHYVPLHSSPGGMRYGRVHGSMDITDGYSERLLRLPLWLGLTNEQQDRVVDVLGGALAALAT</sequence>
<organism evidence="6 7">
    <name type="scientific">Pseudomonas frederiksbergensis</name>
    <dbReference type="NCBI Taxonomy" id="104087"/>
    <lineage>
        <taxon>Bacteria</taxon>
        <taxon>Pseudomonadati</taxon>
        <taxon>Pseudomonadota</taxon>
        <taxon>Gammaproteobacteria</taxon>
        <taxon>Pseudomonadales</taxon>
        <taxon>Pseudomonadaceae</taxon>
        <taxon>Pseudomonas</taxon>
    </lineage>
</organism>
<comment type="similarity">
    <text evidence="2 5">Belongs to the DegT/DnrJ/EryC1 family.</text>
</comment>
<dbReference type="FunFam" id="3.40.640.10:FF:000037">
    <property type="entry name" value="dTDP-4-amino-4,6-dideoxygalactose transaminase"/>
    <property type="match status" value="1"/>
</dbReference>
<dbReference type="CDD" id="cd00616">
    <property type="entry name" value="AHBA_syn"/>
    <property type="match status" value="1"/>
</dbReference>
<accession>A0A0B1YWX9</accession>
<dbReference type="SUPFAM" id="SSF53383">
    <property type="entry name" value="PLP-dependent transferases"/>
    <property type="match status" value="1"/>
</dbReference>
<protein>
    <submittedName>
        <fullName evidence="6">TDP-4-oxo-6-deoxy-D-glucose aminotransferase</fullName>
    </submittedName>
</protein>
<dbReference type="NCBIfam" id="TIGR02379">
    <property type="entry name" value="ECA_wecE"/>
    <property type="match status" value="1"/>
</dbReference>
<feature type="active site" description="Proton acceptor" evidence="3">
    <location>
        <position position="185"/>
    </location>
</feature>
<evidence type="ECO:0000256" key="1">
    <source>
        <dbReference type="ARBA" id="ARBA00022898"/>
    </source>
</evidence>
<evidence type="ECO:0000256" key="3">
    <source>
        <dbReference type="PIRSR" id="PIRSR000390-1"/>
    </source>
</evidence>
<dbReference type="Gene3D" id="3.40.640.10">
    <property type="entry name" value="Type I PLP-dependent aspartate aminotransferase-like (Major domain)"/>
    <property type="match status" value="1"/>
</dbReference>
<dbReference type="RefSeq" id="WP_039593106.1">
    <property type="nucleotide sequence ID" value="NZ_CP142104.1"/>
</dbReference>
<reference evidence="7" key="1">
    <citation type="submission" date="2015-03" db="EMBL/GenBank/DDBJ databases">
        <title>Pseudomonas frederiksbergensis hydrocarbon degrader.</title>
        <authorList>
            <person name="Brown L.M."/>
            <person name="Ruiz O.N."/>
            <person name="Mueller S."/>
            <person name="Gunasekera T.S."/>
        </authorList>
    </citation>
    <scope>NUCLEOTIDE SEQUENCE [LARGE SCALE GENOMIC DNA]</scope>
    <source>
        <strain evidence="7">SI8</strain>
    </source>
</reference>
<dbReference type="Proteomes" id="UP000030949">
    <property type="component" value="Unassembled WGS sequence"/>
</dbReference>
<gene>
    <name evidence="6" type="ORF">JZ00_20640</name>
</gene>
<keyword evidence="6" id="KW-0808">Transferase</keyword>
<keyword evidence="1 4" id="KW-0663">Pyridoxal phosphate</keyword>
<evidence type="ECO:0000313" key="6">
    <source>
        <dbReference type="EMBL" id="KHK62915.1"/>
    </source>
</evidence>
<dbReference type="PANTHER" id="PTHR30244:SF34">
    <property type="entry name" value="DTDP-4-AMINO-4,6-DIDEOXYGALACTOSE TRANSAMINASE"/>
    <property type="match status" value="1"/>
</dbReference>
<dbReference type="Pfam" id="PF01041">
    <property type="entry name" value="DegT_DnrJ_EryC1"/>
    <property type="match status" value="1"/>
</dbReference>
<evidence type="ECO:0000256" key="4">
    <source>
        <dbReference type="PIRSR" id="PIRSR000390-2"/>
    </source>
</evidence>
<dbReference type="OrthoDB" id="9804264at2"/>
<dbReference type="GO" id="GO:0000271">
    <property type="term" value="P:polysaccharide biosynthetic process"/>
    <property type="evidence" value="ECO:0007669"/>
    <property type="project" value="TreeGrafter"/>
</dbReference>
<dbReference type="InterPro" id="IPR015421">
    <property type="entry name" value="PyrdxlP-dep_Trfase_major"/>
</dbReference>
<dbReference type="PIRSF" id="PIRSF000390">
    <property type="entry name" value="PLP_StrS"/>
    <property type="match status" value="1"/>
</dbReference>
<feature type="modified residue" description="N6-(pyridoxal phosphate)lysine" evidence="4">
    <location>
        <position position="185"/>
    </location>
</feature>